<proteinExistence type="predicted"/>
<feature type="domain" description="F-box" evidence="1">
    <location>
        <begin position="1"/>
        <end position="48"/>
    </location>
</feature>
<dbReference type="Pfam" id="PF00646">
    <property type="entry name" value="F-box"/>
    <property type="match status" value="1"/>
</dbReference>
<protein>
    <recommendedName>
        <fullName evidence="1">F-box domain-containing protein</fullName>
    </recommendedName>
</protein>
<dbReference type="PANTHER" id="PTHR21503">
    <property type="entry name" value="F-BOX-CONTAINING HYPOTHETICAL PROTEIN C.ELEGANS"/>
    <property type="match status" value="1"/>
</dbReference>
<gene>
    <name evidence="2" type="primary">Cnig_chr_I.g754</name>
    <name evidence="2" type="ORF">B9Z55_000754</name>
</gene>
<evidence type="ECO:0000313" key="2">
    <source>
        <dbReference type="EMBL" id="PIC55507.1"/>
    </source>
</evidence>
<dbReference type="Proteomes" id="UP000230233">
    <property type="component" value="Chromosome I"/>
</dbReference>
<reference evidence="3" key="1">
    <citation type="submission" date="2017-10" db="EMBL/GenBank/DDBJ databases">
        <title>Rapid genome shrinkage in a self-fertile nematode reveals novel sperm competition proteins.</title>
        <authorList>
            <person name="Yin D."/>
            <person name="Schwarz E.M."/>
            <person name="Thomas C.G."/>
            <person name="Felde R.L."/>
            <person name="Korf I.F."/>
            <person name="Cutter A.D."/>
            <person name="Schartner C.M."/>
            <person name="Ralston E.J."/>
            <person name="Meyer B.J."/>
            <person name="Haag E.S."/>
        </authorList>
    </citation>
    <scope>NUCLEOTIDE SEQUENCE [LARGE SCALE GENOMIC DNA]</scope>
    <source>
        <strain evidence="3">JU1422</strain>
    </source>
</reference>
<evidence type="ECO:0000259" key="1">
    <source>
        <dbReference type="PROSITE" id="PS50181"/>
    </source>
</evidence>
<sequence length="360" mass="42482">MKISKYPYVIQKEILENMNYVDLFLLSFVSKNMKKLIKSSQKKRFESIRPVDYHCHDISDPPFVHIPHKGDYEGIIDFENTNRNKNPIFQLNVSGKIIDFQWDDYNKVAMASFDIRDKESVIESVHNYFLDFFGPTMKYHWRVDDVEEDFNLFIPKLQNTSLCTDIRLKEDFKDMEKLEALFSSYPVFKWVGLTAALTTELFHPESKYYQAESVFVNQFQHTFPNVLRHFKGRQAIVNCGHWENLEDLIEFLNRWKSGEAFQKLEYLYFELKNGEVPESQILNEIGAKYIDESKTPPAHILPKVYDWVYCSDKPNTKPINSHTYVVRATDNRVASVMIQEKTISFGVWDKTEEAFLKLIN</sequence>
<dbReference type="PANTHER" id="PTHR21503:SF8">
    <property type="entry name" value="F-BOX ASSOCIATED DOMAIN-CONTAINING PROTEIN-RELATED"/>
    <property type="match status" value="1"/>
</dbReference>
<keyword evidence="3" id="KW-1185">Reference proteome</keyword>
<dbReference type="EMBL" id="PDUG01000001">
    <property type="protein sequence ID" value="PIC55507.1"/>
    <property type="molecule type" value="Genomic_DNA"/>
</dbReference>
<dbReference type="InterPro" id="IPR001810">
    <property type="entry name" value="F-box_dom"/>
</dbReference>
<organism evidence="2 3">
    <name type="scientific">Caenorhabditis nigoni</name>
    <dbReference type="NCBI Taxonomy" id="1611254"/>
    <lineage>
        <taxon>Eukaryota</taxon>
        <taxon>Metazoa</taxon>
        <taxon>Ecdysozoa</taxon>
        <taxon>Nematoda</taxon>
        <taxon>Chromadorea</taxon>
        <taxon>Rhabditida</taxon>
        <taxon>Rhabditina</taxon>
        <taxon>Rhabditomorpha</taxon>
        <taxon>Rhabditoidea</taxon>
        <taxon>Rhabditidae</taxon>
        <taxon>Peloderinae</taxon>
        <taxon>Caenorhabditis</taxon>
    </lineage>
</organism>
<accession>A0A2G5VV28</accession>
<dbReference type="AlphaFoldDB" id="A0A2G5VV28"/>
<dbReference type="PROSITE" id="PS50181">
    <property type="entry name" value="FBOX"/>
    <property type="match status" value="1"/>
</dbReference>
<evidence type="ECO:0000313" key="3">
    <source>
        <dbReference type="Proteomes" id="UP000230233"/>
    </source>
</evidence>
<name>A0A2G5VV28_9PELO</name>
<comment type="caution">
    <text evidence="2">The sequence shown here is derived from an EMBL/GenBank/DDBJ whole genome shotgun (WGS) entry which is preliminary data.</text>
</comment>